<gene>
    <name evidence="2" type="ORF">L6773_17970</name>
</gene>
<proteinExistence type="predicted"/>
<keyword evidence="1" id="KW-0472">Membrane</keyword>
<feature type="transmembrane region" description="Helical" evidence="1">
    <location>
        <begin position="54"/>
        <end position="72"/>
    </location>
</feature>
<keyword evidence="1" id="KW-0812">Transmembrane</keyword>
<evidence type="ECO:0000256" key="1">
    <source>
        <dbReference type="SAM" id="Phobius"/>
    </source>
</evidence>
<feature type="transmembrane region" description="Helical" evidence="1">
    <location>
        <begin position="104"/>
        <end position="123"/>
    </location>
</feature>
<evidence type="ECO:0000313" key="2">
    <source>
        <dbReference type="EMBL" id="MCG2590469.1"/>
    </source>
</evidence>
<evidence type="ECO:0008006" key="4">
    <source>
        <dbReference type="Google" id="ProtNLM"/>
    </source>
</evidence>
<accession>A0ABS9KHY5</accession>
<reference evidence="2" key="1">
    <citation type="submission" date="2022-01" db="EMBL/GenBank/DDBJ databases">
        <authorList>
            <person name="Wang Y."/>
        </authorList>
    </citation>
    <scope>NUCLEOTIDE SEQUENCE</scope>
    <source>
        <strain evidence="2">WB101</strain>
    </source>
</reference>
<feature type="transmembrane region" description="Helical" evidence="1">
    <location>
        <begin position="28"/>
        <end position="47"/>
    </location>
</feature>
<dbReference type="Proteomes" id="UP001165366">
    <property type="component" value="Unassembled WGS sequence"/>
</dbReference>
<dbReference type="RefSeq" id="WP_237855876.1">
    <property type="nucleotide sequence ID" value="NZ_JAKLWS010000033.1"/>
</dbReference>
<keyword evidence="3" id="KW-1185">Reference proteome</keyword>
<comment type="caution">
    <text evidence="2">The sequence shown here is derived from an EMBL/GenBank/DDBJ whole genome shotgun (WGS) entry which is preliminary data.</text>
</comment>
<name>A0ABS9KHY5_9BACT</name>
<protein>
    <recommendedName>
        <fullName evidence="4">CPBP family intramembrane metalloprotease</fullName>
    </recommendedName>
</protein>
<organism evidence="2 3">
    <name type="scientific">Rhodohalobacter sulfatireducens</name>
    <dbReference type="NCBI Taxonomy" id="2911366"/>
    <lineage>
        <taxon>Bacteria</taxon>
        <taxon>Pseudomonadati</taxon>
        <taxon>Balneolota</taxon>
        <taxon>Balneolia</taxon>
        <taxon>Balneolales</taxon>
        <taxon>Balneolaceae</taxon>
        <taxon>Rhodohalobacter</taxon>
    </lineage>
</organism>
<keyword evidence="1" id="KW-1133">Transmembrane helix</keyword>
<dbReference type="Pfam" id="PF19473">
    <property type="entry name" value="DUF6010"/>
    <property type="match status" value="1"/>
</dbReference>
<dbReference type="InterPro" id="IPR046052">
    <property type="entry name" value="DUF6010"/>
</dbReference>
<evidence type="ECO:0000313" key="3">
    <source>
        <dbReference type="Proteomes" id="UP001165366"/>
    </source>
</evidence>
<reference evidence="2" key="2">
    <citation type="submission" date="2024-05" db="EMBL/GenBank/DDBJ databases">
        <title>Rhodohalobacter halophilus gen. nov., sp. nov., a moderately halophilic member of the family Balneolaceae.</title>
        <authorList>
            <person name="Xia J."/>
        </authorList>
    </citation>
    <scope>NUCLEOTIDE SEQUENCE</scope>
    <source>
        <strain evidence="2">WB101</strain>
    </source>
</reference>
<dbReference type="EMBL" id="JAKLWS010000033">
    <property type="protein sequence ID" value="MCG2590469.1"/>
    <property type="molecule type" value="Genomic_DNA"/>
</dbReference>
<sequence>MTEILIGILVGLVIIISGKITKFDNDESFYPLILIFISLLYILFASIDQGFSVILVETLIAAFFISCAILGFKGSKLWIPIGYALHGFFDILHPNLLNNSGVPAWWPGFCLGIDEVIALYLIWKIYNKKV</sequence>